<reference evidence="1 3" key="1">
    <citation type="journal article" date="2016" name="Int. J. Mol. Sci.">
        <title>Comparative genomics of the extreme acidophile Acidithiobacillus thiooxidans reveals intraspecific divergence and niche adaptation.</title>
        <authorList>
            <person name="Zhang X."/>
            <person name="Feng X."/>
            <person name="Tao J."/>
            <person name="Ma L."/>
            <person name="Xiao Y."/>
            <person name="Liang Y."/>
            <person name="Liu X."/>
            <person name="Yin H."/>
        </authorList>
    </citation>
    <scope>NUCLEOTIDE SEQUENCE [LARGE SCALE GENOMIC DNA]</scope>
    <source>
        <strain evidence="1 3">A02</strain>
        <strain evidence="2">DXS-W</strain>
    </source>
</reference>
<proteinExistence type="predicted"/>
<protein>
    <submittedName>
        <fullName evidence="1">Uncharacterized protein</fullName>
    </submittedName>
</protein>
<dbReference type="Proteomes" id="UP000095008">
    <property type="component" value="Unassembled WGS sequence"/>
</dbReference>
<sequence>MTHETNPAQIESQDTTIASIATGAALRITLIGDYPRILKRYVDLLKNITHHAAILDRLFTEHAERLQQISDTYNIARVYGSNYIVANNQATEFDILESTLMGSPLPSTDIDAILQR</sequence>
<keyword evidence="4" id="KW-1185">Reference proteome</keyword>
<dbReference type="Proteomes" id="UP000094893">
    <property type="component" value="Unassembled WGS sequence"/>
</dbReference>
<evidence type="ECO:0000313" key="2">
    <source>
        <dbReference type="EMBL" id="OCX74009.1"/>
    </source>
</evidence>
<dbReference type="EMBL" id="LWSA01000143">
    <property type="protein sequence ID" value="OCX72402.1"/>
    <property type="molecule type" value="Genomic_DNA"/>
</dbReference>
<comment type="caution">
    <text evidence="1">The sequence shown here is derived from an EMBL/GenBank/DDBJ whole genome shotgun (WGS) entry which is preliminary data.</text>
</comment>
<dbReference type="RefSeq" id="WP_024894864.1">
    <property type="nucleotide sequence ID" value="NZ_JABBDW010000068.1"/>
</dbReference>
<organism evidence="1 3">
    <name type="scientific">Acidithiobacillus thiooxidans</name>
    <name type="common">Thiobacillus thiooxidans</name>
    <dbReference type="NCBI Taxonomy" id="930"/>
    <lineage>
        <taxon>Bacteria</taxon>
        <taxon>Pseudomonadati</taxon>
        <taxon>Pseudomonadota</taxon>
        <taxon>Acidithiobacillia</taxon>
        <taxon>Acidithiobacillales</taxon>
        <taxon>Acidithiobacillaceae</taxon>
        <taxon>Acidithiobacillus</taxon>
    </lineage>
</organism>
<evidence type="ECO:0000313" key="3">
    <source>
        <dbReference type="Proteomes" id="UP000094893"/>
    </source>
</evidence>
<name>A0A1C2JLK9_ACITH</name>
<dbReference type="EMBL" id="LWRY01000053">
    <property type="protein sequence ID" value="OCX74009.1"/>
    <property type="molecule type" value="Genomic_DNA"/>
</dbReference>
<dbReference type="AlphaFoldDB" id="A0A1C2JLK9"/>
<accession>A0A1C2JLK9</accession>
<gene>
    <name evidence="2" type="ORF">A6M23_07120</name>
    <name evidence="1" type="ORF">A6P07_09865</name>
</gene>
<evidence type="ECO:0000313" key="4">
    <source>
        <dbReference type="Proteomes" id="UP000095008"/>
    </source>
</evidence>
<evidence type="ECO:0000313" key="1">
    <source>
        <dbReference type="EMBL" id="OCX72402.1"/>
    </source>
</evidence>